<dbReference type="InterPro" id="IPR036291">
    <property type="entry name" value="NAD(P)-bd_dom_sf"/>
</dbReference>
<dbReference type="InterPro" id="IPR008030">
    <property type="entry name" value="NmrA-like"/>
</dbReference>
<protein>
    <recommendedName>
        <fullName evidence="1">NmrA-like domain-containing protein</fullName>
    </recommendedName>
</protein>
<dbReference type="OrthoDB" id="419598at2759"/>
<dbReference type="RefSeq" id="XP_043166518.1">
    <property type="nucleotide sequence ID" value="XM_043310583.1"/>
</dbReference>
<sequence>MMIDAAVSAYFNGAGIFKHFILSSVLNSQFTKMLNHDCKRHVEEWIMESGIPYTILQPSTFMDNIPVAMLAKQEKPVFPALWSTENKFSMLALSDLADVFKVVAEQRERHFYALYPLTSTHRPISFGEALRVIEGKIGKDVAVERKAFRDAVDALLMRLYKLEDAEDADKRSTDAAERMILFYNGRGLVGNSNVMEWMLGREALQFEEFVDQTIGEKREQSMRQATQ</sequence>
<dbReference type="Gene3D" id="3.90.25.10">
    <property type="entry name" value="UDP-galactose 4-epimerase, domain 1"/>
    <property type="match status" value="1"/>
</dbReference>
<accession>A0A8J2HZF0</accession>
<dbReference type="Proteomes" id="UP000676310">
    <property type="component" value="Unassembled WGS sequence"/>
</dbReference>
<evidence type="ECO:0000313" key="3">
    <source>
        <dbReference type="Proteomes" id="UP000676310"/>
    </source>
</evidence>
<dbReference type="AlphaFoldDB" id="A0A8J2HZF0"/>
<gene>
    <name evidence="2" type="ORF">ALTATR162_LOCUS2977</name>
</gene>
<organism evidence="2 3">
    <name type="scientific">Alternaria atra</name>
    <dbReference type="NCBI Taxonomy" id="119953"/>
    <lineage>
        <taxon>Eukaryota</taxon>
        <taxon>Fungi</taxon>
        <taxon>Dikarya</taxon>
        <taxon>Ascomycota</taxon>
        <taxon>Pezizomycotina</taxon>
        <taxon>Dothideomycetes</taxon>
        <taxon>Pleosporomycetidae</taxon>
        <taxon>Pleosporales</taxon>
        <taxon>Pleosporineae</taxon>
        <taxon>Pleosporaceae</taxon>
        <taxon>Alternaria</taxon>
        <taxon>Alternaria sect. Ulocladioides</taxon>
    </lineage>
</organism>
<name>A0A8J2HZF0_9PLEO</name>
<reference evidence="2" key="1">
    <citation type="submission" date="2021-05" db="EMBL/GenBank/DDBJ databases">
        <authorList>
            <person name="Stam R."/>
        </authorList>
    </citation>
    <scope>NUCLEOTIDE SEQUENCE</scope>
    <source>
        <strain evidence="2">CS162</strain>
    </source>
</reference>
<evidence type="ECO:0000259" key="1">
    <source>
        <dbReference type="Pfam" id="PF05368"/>
    </source>
</evidence>
<dbReference type="Gene3D" id="3.40.50.720">
    <property type="entry name" value="NAD(P)-binding Rossmann-like Domain"/>
    <property type="match status" value="1"/>
</dbReference>
<dbReference type="GeneID" id="67014481"/>
<dbReference type="SUPFAM" id="SSF51735">
    <property type="entry name" value="NAD(P)-binding Rossmann-fold domains"/>
    <property type="match status" value="1"/>
</dbReference>
<dbReference type="Pfam" id="PF05368">
    <property type="entry name" value="NmrA"/>
    <property type="match status" value="1"/>
</dbReference>
<evidence type="ECO:0000313" key="2">
    <source>
        <dbReference type="EMBL" id="CAG5152955.1"/>
    </source>
</evidence>
<comment type="caution">
    <text evidence="2">The sequence shown here is derived from an EMBL/GenBank/DDBJ whole genome shotgun (WGS) entry which is preliminary data.</text>
</comment>
<proteinExistence type="predicted"/>
<feature type="domain" description="NmrA-like" evidence="1">
    <location>
        <begin position="13"/>
        <end position="145"/>
    </location>
</feature>
<keyword evidence="3" id="KW-1185">Reference proteome</keyword>
<dbReference type="EMBL" id="CAJRGZ010000016">
    <property type="protein sequence ID" value="CAG5152955.1"/>
    <property type="molecule type" value="Genomic_DNA"/>
</dbReference>